<evidence type="ECO:0000313" key="3">
    <source>
        <dbReference type="EMBL" id="ADG36033.1"/>
    </source>
</evidence>
<dbReference type="EMBL" id="GU911519">
    <property type="protein sequence ID" value="ADG36033.1"/>
    <property type="molecule type" value="Genomic_DNA"/>
</dbReference>
<dbReference type="InterPro" id="IPR055701">
    <property type="entry name" value="DUF7277"/>
</dbReference>
<dbReference type="KEGG" id="vg:9925959"/>
<accession>E5E449</accession>
<feature type="domain" description="DUF7275" evidence="1">
    <location>
        <begin position="128"/>
        <end position="304"/>
    </location>
</feature>
<reference evidence="3 4" key="1">
    <citation type="journal article" date="2010" name="Virol. J.">
        <title>Genomes of the T4-related bacteriophages as windows on microbial genome evolution.</title>
        <authorList>
            <person name="Petrov V.M."/>
            <person name="Ratnayaka S."/>
            <person name="Nolan J.M."/>
            <person name="Miller E.S."/>
            <person name="Karam J.D."/>
        </authorList>
    </citation>
    <scope>NUCLEOTIDE SEQUENCE [LARGE SCALE GENOMIC DNA]</scope>
</reference>
<dbReference type="Proteomes" id="UP000008730">
    <property type="component" value="Segment"/>
</dbReference>
<gene>
    <name evidence="3" type="ORF">Acj61p068</name>
</gene>
<evidence type="ECO:0000259" key="2">
    <source>
        <dbReference type="Pfam" id="PF23942"/>
    </source>
</evidence>
<dbReference type="OrthoDB" id="5929at10239"/>
<evidence type="ECO:0000313" key="4">
    <source>
        <dbReference type="Proteomes" id="UP000008730"/>
    </source>
</evidence>
<keyword evidence="4" id="KW-1185">Reference proteome</keyword>
<feature type="domain" description="DUF7277" evidence="2">
    <location>
        <begin position="7"/>
        <end position="98"/>
    </location>
</feature>
<dbReference type="GeneID" id="9925959"/>
<dbReference type="RefSeq" id="YP_004009685.1">
    <property type="nucleotide sequence ID" value="NC_014661.1"/>
</dbReference>
<dbReference type="InterPro" id="IPR055699">
    <property type="entry name" value="DUF7275"/>
</dbReference>
<evidence type="ECO:0000259" key="1">
    <source>
        <dbReference type="Pfam" id="PF23940"/>
    </source>
</evidence>
<dbReference type="Pfam" id="PF23940">
    <property type="entry name" value="DUF7275"/>
    <property type="match status" value="1"/>
</dbReference>
<sequence length="328" mass="38675">MKLSFQPLVIGSHALVRHLDKLHIDHNLEPLDHDIIVPNQKSAYEFIDYLRQFNSSLAIEKITTSKKFKTGTIVLNHYGSMWELTFPTSKKSTTYQLYHGFEHEVQLAPKLPESINYANYMYASLDLLYTLKMSHRYLRNSPHFHKTMKHIKNMRKIGAKIIDEQFYQARMKETYDYATPKLNVGKSDFFHSNFNYIYDHDSIHRAVKLLDKPAYEYYMTENQEVHCDKDRFFAQSKAVQLLGVLEESYVLALERSQIPNEFMVRPYESFMIALEKVCTSITSGWFREFAWENFDVVTNLYNDDYITKFTNAMKDGIILPYNPNGEMK</sequence>
<protein>
    <submittedName>
        <fullName evidence="3">Conserved hypothetical phage protein</fullName>
    </submittedName>
</protein>
<name>E5E449_9CAUD</name>
<organism evidence="3 4">
    <name type="scientific">Acinetobacter phage Acj61</name>
    <dbReference type="NCBI Taxonomy" id="760732"/>
    <lineage>
        <taxon>Viruses</taxon>
        <taxon>Duplodnaviria</taxon>
        <taxon>Heunggongvirae</taxon>
        <taxon>Uroviricota</taxon>
        <taxon>Caudoviricetes</taxon>
        <taxon>Pantevenvirales</taxon>
        <taxon>Straboviridae</taxon>
        <taxon>Twarogvirinae</taxon>
        <taxon>Lasallevirus</taxon>
        <taxon>Lasallevirus Acj61</taxon>
        <taxon>Acinetobacter virus Acj61</taxon>
    </lineage>
</organism>
<dbReference type="Pfam" id="PF23942">
    <property type="entry name" value="DUF7277"/>
    <property type="match status" value="1"/>
</dbReference>
<proteinExistence type="predicted"/>